<name>A0A9W8AVF4_9FUNG</name>
<organism evidence="12 13">
    <name type="scientific">Dispira parvispora</name>
    <dbReference type="NCBI Taxonomy" id="1520584"/>
    <lineage>
        <taxon>Eukaryota</taxon>
        <taxon>Fungi</taxon>
        <taxon>Fungi incertae sedis</taxon>
        <taxon>Zoopagomycota</taxon>
        <taxon>Kickxellomycotina</taxon>
        <taxon>Dimargaritomycetes</taxon>
        <taxon>Dimargaritales</taxon>
        <taxon>Dimargaritaceae</taxon>
        <taxon>Dispira</taxon>
    </lineage>
</organism>
<dbReference type="GO" id="GO:0005267">
    <property type="term" value="F:potassium channel activity"/>
    <property type="evidence" value="ECO:0007669"/>
    <property type="project" value="UniProtKB-KW"/>
</dbReference>
<feature type="non-terminal residue" evidence="12">
    <location>
        <position position="464"/>
    </location>
</feature>
<dbReference type="EMBL" id="JANBPY010000304">
    <property type="protein sequence ID" value="KAJ1967647.1"/>
    <property type="molecule type" value="Genomic_DNA"/>
</dbReference>
<proteinExistence type="predicted"/>
<evidence type="ECO:0000256" key="11">
    <source>
        <dbReference type="SAM" id="Phobius"/>
    </source>
</evidence>
<feature type="transmembrane region" description="Helical" evidence="11">
    <location>
        <begin position="87"/>
        <end position="110"/>
    </location>
</feature>
<feature type="transmembrane region" description="Helical" evidence="11">
    <location>
        <begin position="218"/>
        <end position="237"/>
    </location>
</feature>
<comment type="caution">
    <text evidence="12">The sequence shown here is derived from an EMBL/GenBank/DDBJ whole genome shotgun (WGS) entry which is preliminary data.</text>
</comment>
<evidence type="ECO:0000256" key="1">
    <source>
        <dbReference type="ARBA" id="ARBA00004141"/>
    </source>
</evidence>
<feature type="transmembrane region" description="Helical" evidence="11">
    <location>
        <begin position="7"/>
        <end position="25"/>
    </location>
</feature>
<dbReference type="InterPro" id="IPR047871">
    <property type="entry name" value="K_chnl_Slo-like"/>
</dbReference>
<feature type="transmembrane region" description="Helical" evidence="11">
    <location>
        <begin position="155"/>
        <end position="185"/>
    </location>
</feature>
<evidence type="ECO:0000256" key="7">
    <source>
        <dbReference type="ARBA" id="ARBA00022989"/>
    </source>
</evidence>
<evidence type="ECO:0000256" key="10">
    <source>
        <dbReference type="ARBA" id="ARBA00023303"/>
    </source>
</evidence>
<keyword evidence="10" id="KW-0407">Ion channel</keyword>
<evidence type="ECO:0000313" key="13">
    <source>
        <dbReference type="Proteomes" id="UP001150925"/>
    </source>
</evidence>
<keyword evidence="6" id="KW-0630">Potassium</keyword>
<dbReference type="PANTHER" id="PTHR10027:SF10">
    <property type="entry name" value="SLOWPOKE 2, ISOFORM D"/>
    <property type="match status" value="1"/>
</dbReference>
<feature type="transmembrane region" description="Helical" evidence="11">
    <location>
        <begin position="116"/>
        <end position="134"/>
    </location>
</feature>
<accession>A0A9W8AVF4</accession>
<evidence type="ECO:0000256" key="6">
    <source>
        <dbReference type="ARBA" id="ARBA00022958"/>
    </source>
</evidence>
<dbReference type="PANTHER" id="PTHR10027">
    <property type="entry name" value="CALCIUM-ACTIVATED POTASSIUM CHANNEL ALPHA CHAIN"/>
    <property type="match status" value="1"/>
</dbReference>
<sequence>MLILSWVEVLLQFAFSVLLLVGIALSPRDPFPIYLVAMDFSCAVLLGIHYCMNYCIHYSIYYDVYYDVQRYVHYSIGDFTANVSSRWLVHGIVGCALGSAYLGGVLYLVLPSIRDSLLGVSYVAIGYVARFYLLTRSIQQVLARLQFTNPKYEPFAMQLITTAVGLACHWLAISTLLHVLVYNIYPSKPKEFNFFDTMYYICLCLINGPTEDLIFDSIVARLVVIALILAVFLTLPGEFSKLSQTYRTLSHKRDKLDILVNRLTIWQREFVFIITGHLTLNSVMAMLTLPRKFQREFASRTKHVLLLDSQPLEPELKAFLNCQPWANTVHFYQYQELDDHVLEQLCRLSNRVSILADYNASLKDTEENVRRQDERNLLLGRRFSQWNQNCGPFVSFNVVIMQVVLRESLEFASTVCPLTRVVCLDDVFTSLFVHSTAAFGFNTLSMLYGTTLSGNFMKELCETT</sequence>
<protein>
    <submittedName>
        <fullName evidence="12">Uncharacterized protein</fullName>
    </submittedName>
</protein>
<feature type="transmembrane region" description="Helical" evidence="11">
    <location>
        <begin position="270"/>
        <end position="289"/>
    </location>
</feature>
<keyword evidence="8" id="KW-0406">Ion transport</keyword>
<evidence type="ECO:0000256" key="8">
    <source>
        <dbReference type="ARBA" id="ARBA00023065"/>
    </source>
</evidence>
<evidence type="ECO:0000256" key="4">
    <source>
        <dbReference type="ARBA" id="ARBA00022692"/>
    </source>
</evidence>
<dbReference type="Proteomes" id="UP001150925">
    <property type="component" value="Unassembled WGS sequence"/>
</dbReference>
<evidence type="ECO:0000256" key="5">
    <source>
        <dbReference type="ARBA" id="ARBA00022826"/>
    </source>
</evidence>
<reference evidence="12" key="1">
    <citation type="submission" date="2022-07" db="EMBL/GenBank/DDBJ databases">
        <title>Phylogenomic reconstructions and comparative analyses of Kickxellomycotina fungi.</title>
        <authorList>
            <person name="Reynolds N.K."/>
            <person name="Stajich J.E."/>
            <person name="Barry K."/>
            <person name="Grigoriev I.V."/>
            <person name="Crous P."/>
            <person name="Smith M.E."/>
        </authorList>
    </citation>
    <scope>NUCLEOTIDE SEQUENCE</scope>
    <source>
        <strain evidence="12">RSA 1196</strain>
    </source>
</reference>
<comment type="subcellular location">
    <subcellularLocation>
        <location evidence="1">Membrane</location>
        <topology evidence="1">Multi-pass membrane protein</topology>
    </subcellularLocation>
</comment>
<keyword evidence="4 11" id="KW-0812">Transmembrane</keyword>
<evidence type="ECO:0000313" key="12">
    <source>
        <dbReference type="EMBL" id="KAJ1967647.1"/>
    </source>
</evidence>
<dbReference type="AlphaFoldDB" id="A0A9W8AVF4"/>
<gene>
    <name evidence="12" type="ORF">IWQ62_001723</name>
</gene>
<keyword evidence="3" id="KW-0633">Potassium transport</keyword>
<keyword evidence="2" id="KW-0813">Transport</keyword>
<dbReference type="GO" id="GO:0016020">
    <property type="term" value="C:membrane"/>
    <property type="evidence" value="ECO:0007669"/>
    <property type="project" value="UniProtKB-SubCell"/>
</dbReference>
<evidence type="ECO:0000256" key="9">
    <source>
        <dbReference type="ARBA" id="ARBA00023136"/>
    </source>
</evidence>
<evidence type="ECO:0000256" key="3">
    <source>
        <dbReference type="ARBA" id="ARBA00022538"/>
    </source>
</evidence>
<keyword evidence="5" id="KW-0631">Potassium channel</keyword>
<keyword evidence="9 11" id="KW-0472">Membrane</keyword>
<keyword evidence="7 11" id="KW-1133">Transmembrane helix</keyword>
<evidence type="ECO:0000256" key="2">
    <source>
        <dbReference type="ARBA" id="ARBA00022448"/>
    </source>
</evidence>
<feature type="transmembrane region" description="Helical" evidence="11">
    <location>
        <begin position="31"/>
        <end position="52"/>
    </location>
</feature>
<keyword evidence="13" id="KW-1185">Reference proteome</keyword>